<evidence type="ECO:0000313" key="3">
    <source>
        <dbReference type="RefSeq" id="XP_033455013.1"/>
    </source>
</evidence>
<accession>A0A6J3LTM8</accession>
<evidence type="ECO:0000313" key="2">
    <source>
        <dbReference type="Proteomes" id="UP000504637"/>
    </source>
</evidence>
<evidence type="ECO:0000259" key="1">
    <source>
        <dbReference type="Pfam" id="PF17111"/>
    </source>
</evidence>
<feature type="domain" description="Azaphilone pigments biosynthesis cluster protein L N-terminal" evidence="1">
    <location>
        <begin position="2"/>
        <end position="202"/>
    </location>
</feature>
<dbReference type="AlphaFoldDB" id="A0A6J3LTM8"/>
<proteinExistence type="predicted"/>
<dbReference type="RefSeq" id="XP_033455013.1">
    <property type="nucleotide sequence ID" value="XM_033606087.1"/>
</dbReference>
<sequence>MADPLSAFASLLAISTAAIKTIKSLCEATRRYKGRDKTLGRLQDELDQLAQILESLARIKTADESLFLLLEGPIARCTQVCQEFKTSMGTFIEKGKAGLLDWAKMEFRRGDINEFIATIAVYKSTISVGLGTITLQTSTISNKVLSEYMEMIQDTKYDLNLQLHRIDEKMTQLTATADNDAIIAVDLSDERAVTRQCLRICEDAKAYFQRVSTQASQLLDDSSGPDGEEQLFEGQVQMRRTLNETREKYMQASTRLLQRLALLGLDETSDEDRTKLQRDLETSRQCIEICERASKMSSEKIFRVAGASADSNSDAMVVNTLADMFIVGKVSSSNNSAILVGSMTAESLREVTAERYKSRFGVATENSSHVTEGVKDIRVASASKEGRHGFPTAAQGGSSLVTTTVLEKPTSNEVKKRTLGQNFP</sequence>
<dbReference type="GeneID" id="54363887"/>
<dbReference type="InterPro" id="IPR031348">
    <property type="entry name" value="PigL_N"/>
</dbReference>
<dbReference type="OrthoDB" id="432483at2759"/>
<protein>
    <recommendedName>
        <fullName evidence="1">Azaphilone pigments biosynthesis cluster protein L N-terminal domain-containing protein</fullName>
    </recommendedName>
</protein>
<dbReference type="Pfam" id="PF17111">
    <property type="entry name" value="PigL_N"/>
    <property type="match status" value="1"/>
</dbReference>
<reference evidence="3" key="2">
    <citation type="submission" date="2020-04" db="EMBL/GenBank/DDBJ databases">
        <authorList>
            <consortium name="NCBI Genome Project"/>
        </authorList>
    </citation>
    <scope>NUCLEOTIDE SEQUENCE</scope>
    <source>
        <strain evidence="3">CBS 342.82</strain>
    </source>
</reference>
<dbReference type="Proteomes" id="UP000504637">
    <property type="component" value="Unplaced"/>
</dbReference>
<name>A0A6J3LTM8_9PEZI</name>
<keyword evidence="2" id="KW-1185">Reference proteome</keyword>
<reference evidence="3" key="3">
    <citation type="submission" date="2025-08" db="UniProtKB">
        <authorList>
            <consortium name="RefSeq"/>
        </authorList>
    </citation>
    <scope>IDENTIFICATION</scope>
    <source>
        <strain evidence="3">CBS 342.82</strain>
    </source>
</reference>
<gene>
    <name evidence="3" type="ORF">K489DRAFT_385370</name>
</gene>
<organism evidence="3">
    <name type="scientific">Dissoconium aciculare CBS 342.82</name>
    <dbReference type="NCBI Taxonomy" id="1314786"/>
    <lineage>
        <taxon>Eukaryota</taxon>
        <taxon>Fungi</taxon>
        <taxon>Dikarya</taxon>
        <taxon>Ascomycota</taxon>
        <taxon>Pezizomycotina</taxon>
        <taxon>Dothideomycetes</taxon>
        <taxon>Dothideomycetidae</taxon>
        <taxon>Mycosphaerellales</taxon>
        <taxon>Dissoconiaceae</taxon>
        <taxon>Dissoconium</taxon>
    </lineage>
</organism>
<reference evidence="3" key="1">
    <citation type="submission" date="2020-01" db="EMBL/GenBank/DDBJ databases">
        <authorList>
            <consortium name="DOE Joint Genome Institute"/>
            <person name="Haridas S."/>
            <person name="Albert R."/>
            <person name="Binder M."/>
            <person name="Bloem J."/>
            <person name="Labutti K."/>
            <person name="Salamov A."/>
            <person name="Andreopoulos B."/>
            <person name="Baker S.E."/>
            <person name="Barry K."/>
            <person name="Bills G."/>
            <person name="Bluhm B.H."/>
            <person name="Cannon C."/>
            <person name="Castanera R."/>
            <person name="Culley D.E."/>
            <person name="Daum C."/>
            <person name="Ezra D."/>
            <person name="Gonzalez J.B."/>
            <person name="Henrissat B."/>
            <person name="Kuo A."/>
            <person name="Liang C."/>
            <person name="Lipzen A."/>
            <person name="Lutzoni F."/>
            <person name="Magnuson J."/>
            <person name="Mondo S."/>
            <person name="Nolan M."/>
            <person name="Ohm R."/>
            <person name="Pangilinan J."/>
            <person name="Park H.-J."/>
            <person name="Ramirez L."/>
            <person name="Alfaro M."/>
            <person name="Sun H."/>
            <person name="Tritt A."/>
            <person name="Yoshinaga Y."/>
            <person name="Zwiers L.-H."/>
            <person name="Turgeon B.G."/>
            <person name="Goodwin S.B."/>
            <person name="Spatafora J.W."/>
            <person name="Crous P.W."/>
            <person name="Grigoriev I.V."/>
        </authorList>
    </citation>
    <scope>NUCLEOTIDE SEQUENCE</scope>
    <source>
        <strain evidence="3">CBS 342.82</strain>
    </source>
</reference>